<dbReference type="SUPFAM" id="SSF52540">
    <property type="entry name" value="P-loop containing nucleoside triphosphate hydrolases"/>
    <property type="match status" value="1"/>
</dbReference>
<dbReference type="InterPro" id="IPR017871">
    <property type="entry name" value="ABC_transporter-like_CS"/>
</dbReference>
<proteinExistence type="predicted"/>
<keyword evidence="6" id="KW-1185">Reference proteome</keyword>
<dbReference type="GO" id="GO:0016020">
    <property type="term" value="C:membrane"/>
    <property type="evidence" value="ECO:0007669"/>
    <property type="project" value="InterPro"/>
</dbReference>
<accession>A0A5B8NRP2</accession>
<dbReference type="InterPro" id="IPR015856">
    <property type="entry name" value="ABC_transpr_CbiO/EcfA_su"/>
</dbReference>
<dbReference type="KEGG" id="enn:FRE64_13710"/>
<dbReference type="GO" id="GO:0022857">
    <property type="term" value="F:transmembrane transporter activity"/>
    <property type="evidence" value="ECO:0007669"/>
    <property type="project" value="UniProtKB-ARBA"/>
</dbReference>
<gene>
    <name evidence="5" type="ORF">FRE64_13710</name>
</gene>
<dbReference type="Gene3D" id="3.40.50.300">
    <property type="entry name" value="P-loop containing nucleotide triphosphate hydrolases"/>
    <property type="match status" value="1"/>
</dbReference>
<dbReference type="Pfam" id="PF00005">
    <property type="entry name" value="ABC_tran"/>
    <property type="match status" value="1"/>
</dbReference>
<dbReference type="Proteomes" id="UP000318453">
    <property type="component" value="Chromosome"/>
</dbReference>
<dbReference type="PROSITE" id="PS50893">
    <property type="entry name" value="ABC_TRANSPORTER_2"/>
    <property type="match status" value="1"/>
</dbReference>
<keyword evidence="2" id="KW-0547">Nucleotide-binding</keyword>
<dbReference type="CDD" id="cd03225">
    <property type="entry name" value="ABC_cobalt_CbiO_domain1"/>
    <property type="match status" value="1"/>
</dbReference>
<dbReference type="RefSeq" id="WP_146296745.1">
    <property type="nucleotide sequence ID" value="NZ_CP042326.1"/>
</dbReference>
<evidence type="ECO:0000259" key="4">
    <source>
        <dbReference type="PROSITE" id="PS50893"/>
    </source>
</evidence>
<name>A0A5B8NRP2_9CHRO</name>
<feature type="domain" description="ABC transporter" evidence="4">
    <location>
        <begin position="9"/>
        <end position="239"/>
    </location>
</feature>
<reference evidence="5" key="1">
    <citation type="submission" date="2019-08" db="EMBL/GenBank/DDBJ databases">
        <title>Carotenoids and Carotenoid Binding Proteins in the Halophilic Cyanobacterium Euhalothece sp. ZM00.</title>
        <authorList>
            <person name="Cho S.M."/>
            <person name="Song J.Y."/>
            <person name="Park Y.-I."/>
        </authorList>
    </citation>
    <scope>NUCLEOTIDE SEQUENCE [LARGE SCALE GENOMIC DNA]</scope>
    <source>
        <strain evidence="5">Z-M001</strain>
    </source>
</reference>
<dbReference type="PANTHER" id="PTHR43423">
    <property type="entry name" value="ABC TRANSPORTER I FAMILY MEMBER 17"/>
    <property type="match status" value="1"/>
</dbReference>
<dbReference type="PANTHER" id="PTHR43423:SF1">
    <property type="entry name" value="ABC TRANSPORTER I FAMILY MEMBER 17"/>
    <property type="match status" value="1"/>
</dbReference>
<keyword evidence="1" id="KW-0813">Transport</keyword>
<evidence type="ECO:0000256" key="2">
    <source>
        <dbReference type="ARBA" id="ARBA00022741"/>
    </source>
</evidence>
<dbReference type="InterPro" id="IPR003593">
    <property type="entry name" value="AAA+_ATPase"/>
</dbReference>
<dbReference type="PROSITE" id="PS00211">
    <property type="entry name" value="ABC_TRANSPORTER_1"/>
    <property type="match status" value="1"/>
</dbReference>
<dbReference type="AlphaFoldDB" id="A0A5B8NRP2"/>
<evidence type="ECO:0000313" key="6">
    <source>
        <dbReference type="Proteomes" id="UP000318453"/>
    </source>
</evidence>
<dbReference type="EMBL" id="CP042326">
    <property type="protein sequence ID" value="QDZ40905.1"/>
    <property type="molecule type" value="Genomic_DNA"/>
</dbReference>
<dbReference type="OrthoDB" id="422644at2"/>
<dbReference type="GO" id="GO:0016887">
    <property type="term" value="F:ATP hydrolysis activity"/>
    <property type="evidence" value="ECO:0007669"/>
    <property type="project" value="InterPro"/>
</dbReference>
<organism evidence="5 6">
    <name type="scientific">Euhalothece natronophila Z-M001</name>
    <dbReference type="NCBI Taxonomy" id="522448"/>
    <lineage>
        <taxon>Bacteria</taxon>
        <taxon>Bacillati</taxon>
        <taxon>Cyanobacteriota</taxon>
        <taxon>Cyanophyceae</taxon>
        <taxon>Oscillatoriophycideae</taxon>
        <taxon>Chroococcales</taxon>
        <taxon>Halothecacae</taxon>
        <taxon>Halothece cluster</taxon>
        <taxon>Euhalothece</taxon>
    </lineage>
</organism>
<dbReference type="SMART" id="SM00382">
    <property type="entry name" value="AAA"/>
    <property type="match status" value="1"/>
</dbReference>
<evidence type="ECO:0000256" key="3">
    <source>
        <dbReference type="ARBA" id="ARBA00022840"/>
    </source>
</evidence>
<evidence type="ECO:0000313" key="5">
    <source>
        <dbReference type="EMBL" id="QDZ40905.1"/>
    </source>
</evidence>
<protein>
    <submittedName>
        <fullName evidence="5">ATP-binding cassette domain-containing protein</fullName>
    </submittedName>
</protein>
<evidence type="ECO:0000256" key="1">
    <source>
        <dbReference type="ARBA" id="ARBA00022448"/>
    </source>
</evidence>
<dbReference type="InterPro" id="IPR003439">
    <property type="entry name" value="ABC_transporter-like_ATP-bd"/>
</dbReference>
<dbReference type="InterPro" id="IPR027417">
    <property type="entry name" value="P-loop_NTPase"/>
</dbReference>
<sequence length="247" mass="28084">MTGNSETILEADQVNLTDPLGLTNLLSDISFKIQERDRAVILGTSGSGKTSLLRILNRLSEPTSGQLFYRDTPYDQIPVISLRKNIVLVPQEPKLLGMTVTEALAYPLKLQKLPPNEIKNRLTTYCEQLQIPESWYEKSELELSLGQRQLVTLARGLVMQPDILLLDEPTSALDIATASRVLDIMKQQEMAIIMVNHQFDIAQQFSRQIFYLQEGMIQKTLLNDNLDWEALKAEIIQQEKELEAEWS</sequence>
<keyword evidence="3 5" id="KW-0067">ATP-binding</keyword>
<dbReference type="GO" id="GO:0005524">
    <property type="term" value="F:ATP binding"/>
    <property type="evidence" value="ECO:0007669"/>
    <property type="project" value="UniProtKB-KW"/>
</dbReference>